<dbReference type="Pfam" id="PF04969">
    <property type="entry name" value="CS"/>
    <property type="match status" value="1"/>
</dbReference>
<evidence type="ECO:0000256" key="2">
    <source>
        <dbReference type="ARBA" id="ARBA00004496"/>
    </source>
</evidence>
<dbReference type="InterPro" id="IPR007052">
    <property type="entry name" value="CS_dom"/>
</dbReference>
<evidence type="ECO:0000259" key="7">
    <source>
        <dbReference type="PROSITE" id="PS51203"/>
    </source>
</evidence>
<dbReference type="Proteomes" id="UP000305067">
    <property type="component" value="Unassembled WGS sequence"/>
</dbReference>
<evidence type="ECO:0000256" key="4">
    <source>
        <dbReference type="ARBA" id="ARBA00022490"/>
    </source>
</evidence>
<organism evidence="8 9">
    <name type="scientific">Pterulicium gracile</name>
    <dbReference type="NCBI Taxonomy" id="1884261"/>
    <lineage>
        <taxon>Eukaryota</taxon>
        <taxon>Fungi</taxon>
        <taxon>Dikarya</taxon>
        <taxon>Basidiomycota</taxon>
        <taxon>Agaricomycotina</taxon>
        <taxon>Agaricomycetes</taxon>
        <taxon>Agaricomycetidae</taxon>
        <taxon>Agaricales</taxon>
        <taxon>Pleurotineae</taxon>
        <taxon>Pterulaceae</taxon>
        <taxon>Pterulicium</taxon>
    </lineage>
</organism>
<dbReference type="EMBL" id="ML178824">
    <property type="protein sequence ID" value="TFL01827.1"/>
    <property type="molecule type" value="Genomic_DNA"/>
</dbReference>
<dbReference type="GO" id="GO:0005634">
    <property type="term" value="C:nucleus"/>
    <property type="evidence" value="ECO:0007669"/>
    <property type="project" value="UniProtKB-SubCell"/>
</dbReference>
<comment type="subcellular location">
    <subcellularLocation>
        <location evidence="2">Cytoplasm</location>
    </subcellularLocation>
    <subcellularLocation>
        <location evidence="1">Nucleus</location>
    </subcellularLocation>
</comment>
<evidence type="ECO:0000313" key="8">
    <source>
        <dbReference type="EMBL" id="TFL01827.1"/>
    </source>
</evidence>
<dbReference type="AlphaFoldDB" id="A0A5C3QJV1"/>
<gene>
    <name evidence="8" type="ORF">BDV98DRAFT_70509</name>
</gene>
<feature type="region of interest" description="Disordered" evidence="6">
    <location>
        <begin position="429"/>
        <end position="451"/>
    </location>
</feature>
<dbReference type="OrthoDB" id="428655at2759"/>
<name>A0A5C3QJV1_9AGAR</name>
<sequence length="621" mass="67868">MTSDLILDKTLANPKFEGYKLHIIDESTSVSRYPLPRPVSQVAPAGKSLLSLKEVQSRIGHNHLCVFSEEGHSRGIYVSADLEVVLVEILSNGSPQFRIAYELPRPLSAETTVHPEYPSAAFLDWRTCFVADGHGLLYVLTINEDGAPSTLVSVHQLPSSRPFQIHSAQHTDESSCVLVLSFLHAREADQPKDSPQVYEICAAKLHLPIATLDVDIPQLLGIIWQRKGSDVPTRVLSCNSTRLFLLLGGSPYVPDKEMQVEGYEPTAEEIAPIPRAGENLDLFEAIRPPPPFSWTQNSDSLTIAIPLPSSTPKNAIKVTIGKQALSLQIAQQPDSTNVTPIPSYHQKRFWGVLDPDSSIWTWEREAEHSHGLLTLHLEKANDHVRWPHVFEPSPSSDSVDDVPEAVDPSELAGIRESLEKYTASLASTDEAGRPGLGLGQGASSLSQGELDDEIDSSVGRQLYQTWIPWDEAGKVPHSTTPLTLLSSPLPGYNATTPSVITKNNLDGNLFVVKGSDSNFSWKHTASFSALAFVLASKQDSRFVYHTEDTVLTFESGVRDGTGNLFIYRTTARPKDLWAKQSVLNVAGGSPLLGVGTVCDLNSGKFVACLTERELVIVRGVI</sequence>
<dbReference type="Gene3D" id="2.60.40.790">
    <property type="match status" value="1"/>
</dbReference>
<dbReference type="GO" id="GO:0005737">
    <property type="term" value="C:cytoplasm"/>
    <property type="evidence" value="ECO:0007669"/>
    <property type="project" value="UniProtKB-SubCell"/>
</dbReference>
<keyword evidence="4" id="KW-0963">Cytoplasm</keyword>
<dbReference type="PROSITE" id="PS51203">
    <property type="entry name" value="CS"/>
    <property type="match status" value="1"/>
</dbReference>
<dbReference type="PANTHER" id="PTHR21664">
    <property type="entry name" value="CHRONIC MYELOGENOUS LEUKEMIA TUMOR ANTIGEN 66"/>
    <property type="match status" value="1"/>
</dbReference>
<dbReference type="SUPFAM" id="SSF49764">
    <property type="entry name" value="HSP20-like chaperones"/>
    <property type="match status" value="1"/>
</dbReference>
<dbReference type="STRING" id="1884261.A0A5C3QJV1"/>
<keyword evidence="9" id="KW-1185">Reference proteome</keyword>
<feature type="domain" description="CS" evidence="7">
    <location>
        <begin position="287"/>
        <end position="390"/>
    </location>
</feature>
<keyword evidence="5" id="KW-0539">Nucleus</keyword>
<dbReference type="PANTHER" id="PTHR21664:SF1">
    <property type="entry name" value="NUDC DOMAIN-CONTAINING PROTEIN 1"/>
    <property type="match status" value="1"/>
</dbReference>
<dbReference type="CDD" id="cd06467">
    <property type="entry name" value="p23_NUDC_like"/>
    <property type="match status" value="1"/>
</dbReference>
<protein>
    <recommendedName>
        <fullName evidence="3">NudC domain-containing protein 1</fullName>
    </recommendedName>
</protein>
<evidence type="ECO:0000256" key="6">
    <source>
        <dbReference type="SAM" id="MobiDB-lite"/>
    </source>
</evidence>
<evidence type="ECO:0000256" key="3">
    <source>
        <dbReference type="ARBA" id="ARBA00018915"/>
    </source>
</evidence>
<reference evidence="8 9" key="1">
    <citation type="journal article" date="2019" name="Nat. Ecol. Evol.">
        <title>Megaphylogeny resolves global patterns of mushroom evolution.</title>
        <authorList>
            <person name="Varga T."/>
            <person name="Krizsan K."/>
            <person name="Foldi C."/>
            <person name="Dima B."/>
            <person name="Sanchez-Garcia M."/>
            <person name="Sanchez-Ramirez S."/>
            <person name="Szollosi G.J."/>
            <person name="Szarkandi J.G."/>
            <person name="Papp V."/>
            <person name="Albert L."/>
            <person name="Andreopoulos W."/>
            <person name="Angelini C."/>
            <person name="Antonin V."/>
            <person name="Barry K.W."/>
            <person name="Bougher N.L."/>
            <person name="Buchanan P."/>
            <person name="Buyck B."/>
            <person name="Bense V."/>
            <person name="Catcheside P."/>
            <person name="Chovatia M."/>
            <person name="Cooper J."/>
            <person name="Damon W."/>
            <person name="Desjardin D."/>
            <person name="Finy P."/>
            <person name="Geml J."/>
            <person name="Haridas S."/>
            <person name="Hughes K."/>
            <person name="Justo A."/>
            <person name="Karasinski D."/>
            <person name="Kautmanova I."/>
            <person name="Kiss B."/>
            <person name="Kocsube S."/>
            <person name="Kotiranta H."/>
            <person name="LaButti K.M."/>
            <person name="Lechner B.E."/>
            <person name="Liimatainen K."/>
            <person name="Lipzen A."/>
            <person name="Lukacs Z."/>
            <person name="Mihaltcheva S."/>
            <person name="Morgado L.N."/>
            <person name="Niskanen T."/>
            <person name="Noordeloos M.E."/>
            <person name="Ohm R.A."/>
            <person name="Ortiz-Santana B."/>
            <person name="Ovrebo C."/>
            <person name="Racz N."/>
            <person name="Riley R."/>
            <person name="Savchenko A."/>
            <person name="Shiryaev A."/>
            <person name="Soop K."/>
            <person name="Spirin V."/>
            <person name="Szebenyi C."/>
            <person name="Tomsovsky M."/>
            <person name="Tulloss R.E."/>
            <person name="Uehling J."/>
            <person name="Grigoriev I.V."/>
            <person name="Vagvolgyi C."/>
            <person name="Papp T."/>
            <person name="Martin F.M."/>
            <person name="Miettinen O."/>
            <person name="Hibbett D.S."/>
            <person name="Nagy L.G."/>
        </authorList>
    </citation>
    <scope>NUCLEOTIDE SEQUENCE [LARGE SCALE GENOMIC DNA]</scope>
    <source>
        <strain evidence="8 9">CBS 309.79</strain>
    </source>
</reference>
<dbReference type="InterPro" id="IPR008978">
    <property type="entry name" value="HSP20-like_chaperone"/>
</dbReference>
<dbReference type="InterPro" id="IPR037895">
    <property type="entry name" value="NUDCD1"/>
</dbReference>
<accession>A0A5C3QJV1</accession>
<evidence type="ECO:0000256" key="5">
    <source>
        <dbReference type="ARBA" id="ARBA00023242"/>
    </source>
</evidence>
<proteinExistence type="predicted"/>
<evidence type="ECO:0000313" key="9">
    <source>
        <dbReference type="Proteomes" id="UP000305067"/>
    </source>
</evidence>
<evidence type="ECO:0000256" key="1">
    <source>
        <dbReference type="ARBA" id="ARBA00004123"/>
    </source>
</evidence>